<name>A0A132NQY1_GIAIN</name>
<dbReference type="AlphaFoldDB" id="A0A132NQY1"/>
<comment type="caution">
    <text evidence="6">The sequence shown here is derived from an EMBL/GenBank/DDBJ whole genome shotgun (WGS) entry which is preliminary data.</text>
</comment>
<accession>A0A132NQY1</accession>
<keyword evidence="1 4" id="KW-0479">Metal-binding</keyword>
<evidence type="ECO:0000313" key="7">
    <source>
        <dbReference type="Proteomes" id="UP000070089"/>
    </source>
</evidence>
<keyword evidence="2 4" id="KW-0863">Zinc-finger</keyword>
<evidence type="ECO:0000256" key="3">
    <source>
        <dbReference type="ARBA" id="ARBA00022833"/>
    </source>
</evidence>
<dbReference type="SMART" id="SM00356">
    <property type="entry name" value="ZnF_C3H1"/>
    <property type="match status" value="1"/>
</dbReference>
<dbReference type="SUPFAM" id="SSF90229">
    <property type="entry name" value="CCCH zinc finger"/>
    <property type="match status" value="1"/>
</dbReference>
<dbReference type="Proteomes" id="UP000070089">
    <property type="component" value="Unassembled WGS sequence"/>
</dbReference>
<gene>
    <name evidence="6" type="ORF">QR46_3539</name>
</gene>
<keyword evidence="3 4" id="KW-0862">Zinc</keyword>
<feature type="zinc finger region" description="C3H1-type" evidence="4">
    <location>
        <begin position="85"/>
        <end position="113"/>
    </location>
</feature>
<dbReference type="EMBL" id="JXTI01000115">
    <property type="protein sequence ID" value="KWX12484.1"/>
    <property type="molecule type" value="Genomic_DNA"/>
</dbReference>
<organism evidence="6 7">
    <name type="scientific">Giardia duodenalis assemblage B</name>
    <dbReference type="NCBI Taxonomy" id="1394984"/>
    <lineage>
        <taxon>Eukaryota</taxon>
        <taxon>Metamonada</taxon>
        <taxon>Diplomonadida</taxon>
        <taxon>Hexamitidae</taxon>
        <taxon>Giardiinae</taxon>
        <taxon>Giardia</taxon>
    </lineage>
</organism>
<dbReference type="Pfam" id="PF00642">
    <property type="entry name" value="zf-CCCH"/>
    <property type="match status" value="1"/>
</dbReference>
<evidence type="ECO:0000256" key="2">
    <source>
        <dbReference type="ARBA" id="ARBA00022771"/>
    </source>
</evidence>
<dbReference type="PROSITE" id="PS50103">
    <property type="entry name" value="ZF_C3H1"/>
    <property type="match status" value="1"/>
</dbReference>
<dbReference type="InterPro" id="IPR000571">
    <property type="entry name" value="Znf_CCCH"/>
</dbReference>
<proteinExistence type="predicted"/>
<protein>
    <recommendedName>
        <fullName evidence="5">C3H1-type domain-containing protein</fullName>
    </recommendedName>
</protein>
<evidence type="ECO:0000313" key="6">
    <source>
        <dbReference type="EMBL" id="KWX12484.1"/>
    </source>
</evidence>
<dbReference type="GO" id="GO:0008270">
    <property type="term" value="F:zinc ion binding"/>
    <property type="evidence" value="ECO:0007669"/>
    <property type="project" value="UniProtKB-KW"/>
</dbReference>
<dbReference type="InterPro" id="IPR036855">
    <property type="entry name" value="Znf_CCCH_sf"/>
</dbReference>
<evidence type="ECO:0000256" key="1">
    <source>
        <dbReference type="ARBA" id="ARBA00022723"/>
    </source>
</evidence>
<dbReference type="VEuPathDB" id="GiardiaDB:QR46_3539"/>
<dbReference type="OrthoDB" id="10256702at2759"/>
<evidence type="ECO:0000256" key="4">
    <source>
        <dbReference type="PROSITE-ProRule" id="PRU00723"/>
    </source>
</evidence>
<reference evidence="6 7" key="1">
    <citation type="journal article" date="2015" name="Mol. Biochem. Parasitol.">
        <title>Identification of polymorphic genes for use in assemblage B genotyping assays through comparative genomics of multiple assemblage B Giardia duodenalis isolates.</title>
        <authorList>
            <person name="Wielinga C."/>
            <person name="Thompson R.C."/>
            <person name="Monis P."/>
            <person name="Ryan U."/>
        </authorList>
    </citation>
    <scope>NUCLEOTIDE SEQUENCE [LARGE SCALE GENOMIC DNA]</scope>
    <source>
        <strain evidence="6 7">BAH15c1</strain>
    </source>
</reference>
<feature type="domain" description="C3H1-type" evidence="5">
    <location>
        <begin position="85"/>
        <end position="113"/>
    </location>
</feature>
<sequence length="116" mass="12851">MSSQGSKEVLAWAMSATAKLVPSAPVQRRPITRVEADKKYRITASDYDAWQPNLGDTMAGTVCSNVTIVTHPPDSTDYPRTKAKAVPRGVCKDFYETGYCRFGDACIYSHIREVDM</sequence>
<dbReference type="Gene3D" id="6.10.250.3220">
    <property type="match status" value="1"/>
</dbReference>
<evidence type="ECO:0000259" key="5">
    <source>
        <dbReference type="PROSITE" id="PS50103"/>
    </source>
</evidence>